<dbReference type="Pfam" id="PF02271">
    <property type="entry name" value="UCR_14kD"/>
    <property type="match status" value="1"/>
</dbReference>
<gene>
    <name evidence="10" type="ORF">SPBR_07994</name>
</gene>
<comment type="caution">
    <text evidence="10">The sequence shown here is derived from an EMBL/GenBank/DDBJ whole genome shotgun (WGS) entry which is preliminary data.</text>
</comment>
<dbReference type="GO" id="GO:0099617">
    <property type="term" value="C:matrix side of mitochondrial inner membrane"/>
    <property type="evidence" value="ECO:0007669"/>
    <property type="project" value="EnsemblFungi"/>
</dbReference>
<name>A0A0C2IFT5_9PEZI</name>
<dbReference type="RefSeq" id="XP_040616081.1">
    <property type="nucleotide sequence ID" value="XM_040766245.1"/>
</dbReference>
<dbReference type="PANTHER" id="PTHR12022">
    <property type="entry name" value="UBIQUINOL-CYTOCHROME C REDUCTASE COMPLEX 14 KD PROTEIN"/>
    <property type="match status" value="1"/>
</dbReference>
<keyword evidence="11" id="KW-1185">Reference proteome</keyword>
<evidence type="ECO:0000256" key="4">
    <source>
        <dbReference type="ARBA" id="ARBA00022660"/>
    </source>
</evidence>
<evidence type="ECO:0000256" key="9">
    <source>
        <dbReference type="PIRNR" id="PIRNR000022"/>
    </source>
</evidence>
<dbReference type="OrthoDB" id="425749at2759"/>
<organism evidence="10 11">
    <name type="scientific">Sporothrix brasiliensis 5110</name>
    <dbReference type="NCBI Taxonomy" id="1398154"/>
    <lineage>
        <taxon>Eukaryota</taxon>
        <taxon>Fungi</taxon>
        <taxon>Dikarya</taxon>
        <taxon>Ascomycota</taxon>
        <taxon>Pezizomycotina</taxon>
        <taxon>Sordariomycetes</taxon>
        <taxon>Sordariomycetidae</taxon>
        <taxon>Ophiostomatales</taxon>
        <taxon>Ophiostomataceae</taxon>
        <taxon>Sporothrix</taxon>
    </lineage>
</organism>
<sequence>MSYLSLAPFVRSQPWLNSLLKPVASWYVGLAGYRQLGLRADDLIPEESDVVQAAIKRLPAQENYDRIYRMRRAVQLSIQHKLLPKEQWTKAEEDVPYLGPLIEQIEAEIKERHELDNVEIIKSH</sequence>
<keyword evidence="4 9" id="KW-0679">Respiratory chain</keyword>
<dbReference type="VEuPathDB" id="FungiDB:SPBR_07994"/>
<accession>A0A0C2IFT5</accession>
<evidence type="ECO:0000256" key="6">
    <source>
        <dbReference type="ARBA" id="ARBA00022982"/>
    </source>
</evidence>
<dbReference type="PANTHER" id="PTHR12022:SF0">
    <property type="entry name" value="CYTOCHROME B-C1 COMPLEX SUBUNIT 7"/>
    <property type="match status" value="1"/>
</dbReference>
<evidence type="ECO:0000256" key="2">
    <source>
        <dbReference type="ARBA" id="ARBA00008554"/>
    </source>
</evidence>
<proteinExistence type="inferred from homology"/>
<keyword evidence="8 9" id="KW-0472">Membrane</keyword>
<evidence type="ECO:0000256" key="3">
    <source>
        <dbReference type="ARBA" id="ARBA00022448"/>
    </source>
</evidence>
<dbReference type="GeneID" id="63681166"/>
<dbReference type="HOGENOM" id="CLU_115154_1_0_1"/>
<dbReference type="FunFam" id="1.10.1090.10:FF:000001">
    <property type="entry name" value="Cytochrome b-c1 complex subunit 7"/>
    <property type="match status" value="1"/>
</dbReference>
<dbReference type="GO" id="GO:0045275">
    <property type="term" value="C:respiratory chain complex III"/>
    <property type="evidence" value="ECO:0007669"/>
    <property type="project" value="EnsemblFungi"/>
</dbReference>
<comment type="subcellular location">
    <subcellularLocation>
        <location evidence="1">Mitochondrion inner membrane</location>
        <topology evidence="1">Peripheral membrane protein</topology>
        <orientation evidence="1">Matrix side</orientation>
    </subcellularLocation>
</comment>
<evidence type="ECO:0000313" key="11">
    <source>
        <dbReference type="Proteomes" id="UP000031575"/>
    </source>
</evidence>
<keyword evidence="3 9" id="KW-0813">Transport</keyword>
<reference evidence="10 11" key="1">
    <citation type="journal article" date="2014" name="BMC Genomics">
        <title>Comparative genomics of the major fungal agents of human and animal Sporotrichosis: Sporothrix schenckii and Sporothrix brasiliensis.</title>
        <authorList>
            <person name="Teixeira M.M."/>
            <person name="de Almeida L.G."/>
            <person name="Kubitschek-Barreira P."/>
            <person name="Alves F.L."/>
            <person name="Kioshima E.S."/>
            <person name="Abadio A.K."/>
            <person name="Fernandes L."/>
            <person name="Derengowski L.S."/>
            <person name="Ferreira K.S."/>
            <person name="Souza R.C."/>
            <person name="Ruiz J.C."/>
            <person name="de Andrade N.C."/>
            <person name="Paes H.C."/>
            <person name="Nicola A.M."/>
            <person name="Albuquerque P."/>
            <person name="Gerber A.L."/>
            <person name="Martins V.P."/>
            <person name="Peconick L.D."/>
            <person name="Neto A.V."/>
            <person name="Chaucanez C.B."/>
            <person name="Silva P.A."/>
            <person name="Cunha O.L."/>
            <person name="de Oliveira F.F."/>
            <person name="dos Santos T.C."/>
            <person name="Barros A.L."/>
            <person name="Soares M.A."/>
            <person name="de Oliveira L.M."/>
            <person name="Marini M.M."/>
            <person name="Villalobos-Duno H."/>
            <person name="Cunha M.M."/>
            <person name="de Hoog S."/>
            <person name="da Silveira J.F."/>
            <person name="Henrissat B."/>
            <person name="Nino-Vega G.A."/>
            <person name="Cisalpino P.S."/>
            <person name="Mora-Montes H.M."/>
            <person name="Almeida S.R."/>
            <person name="Stajich J.E."/>
            <person name="Lopes-Bezerra L.M."/>
            <person name="Vasconcelos A.T."/>
            <person name="Felipe M.S."/>
        </authorList>
    </citation>
    <scope>NUCLEOTIDE SEQUENCE [LARGE SCALE GENOMIC DNA]</scope>
    <source>
        <strain evidence="10 11">5110</strain>
    </source>
</reference>
<evidence type="ECO:0000256" key="1">
    <source>
        <dbReference type="ARBA" id="ARBA00004443"/>
    </source>
</evidence>
<dbReference type="SUPFAM" id="SSF81524">
    <property type="entry name" value="14 kDa protein of cytochrome bc1 complex (Ubiquinol-cytochrome c reductase)"/>
    <property type="match status" value="1"/>
</dbReference>
<dbReference type="InterPro" id="IPR003197">
    <property type="entry name" value="QCR7"/>
</dbReference>
<comment type="function">
    <text evidence="9">Component of the ubiquinol-cytochrome c oxidoreductase, a multisubunit transmembrane complex that is part of the mitochondrial electron transport chain which drives oxidative phosphorylation.</text>
</comment>
<keyword evidence="5 9" id="KW-0999">Mitochondrion inner membrane</keyword>
<comment type="similarity">
    <text evidence="2 9">Belongs to the UQCRB/QCR7 family.</text>
</comment>
<keyword evidence="7 9" id="KW-0496">Mitochondrion</keyword>
<dbReference type="InterPro" id="IPR036544">
    <property type="entry name" value="QCR7_sf"/>
</dbReference>
<evidence type="ECO:0000256" key="5">
    <source>
        <dbReference type="ARBA" id="ARBA00022792"/>
    </source>
</evidence>
<dbReference type="Gene3D" id="1.10.1090.10">
    <property type="entry name" value="Cytochrome b-c1 complex subunit 7"/>
    <property type="match status" value="1"/>
</dbReference>
<dbReference type="GO" id="GO:0008121">
    <property type="term" value="F:quinol-cytochrome-c reductase activity"/>
    <property type="evidence" value="ECO:0007669"/>
    <property type="project" value="EnsemblFungi"/>
</dbReference>
<protein>
    <recommendedName>
        <fullName evidence="9">Cytochrome b-c1 complex subunit 7</fullName>
    </recommendedName>
</protein>
<evidence type="ECO:0000313" key="10">
    <source>
        <dbReference type="EMBL" id="KIH88071.1"/>
    </source>
</evidence>
<dbReference type="Proteomes" id="UP000031575">
    <property type="component" value="Unassembled WGS sequence"/>
</dbReference>
<dbReference type="GO" id="GO:0006122">
    <property type="term" value="P:mitochondrial electron transport, ubiquinol to cytochrome c"/>
    <property type="evidence" value="ECO:0007669"/>
    <property type="project" value="EnsemblFungi"/>
</dbReference>
<dbReference type="EMBL" id="AWTV01000009">
    <property type="protein sequence ID" value="KIH88071.1"/>
    <property type="molecule type" value="Genomic_DNA"/>
</dbReference>
<keyword evidence="6 9" id="KW-0249">Electron transport</keyword>
<dbReference type="PIRSF" id="PIRSF000022">
    <property type="entry name" value="Bc1_14K"/>
    <property type="match status" value="1"/>
</dbReference>
<evidence type="ECO:0000256" key="8">
    <source>
        <dbReference type="ARBA" id="ARBA00023136"/>
    </source>
</evidence>
<evidence type="ECO:0000256" key="7">
    <source>
        <dbReference type="ARBA" id="ARBA00023128"/>
    </source>
</evidence>
<dbReference type="GO" id="GO:0034551">
    <property type="term" value="P:mitochondrial respiratory chain complex III assembly"/>
    <property type="evidence" value="ECO:0007669"/>
    <property type="project" value="EnsemblFungi"/>
</dbReference>
<dbReference type="AlphaFoldDB" id="A0A0C2IFT5"/>